<keyword evidence="2" id="KW-1185">Reference proteome</keyword>
<evidence type="ECO:0000313" key="1">
    <source>
        <dbReference type="EMBL" id="AOZ69949.1"/>
    </source>
</evidence>
<sequence>MNTTSQAFSTAAIALADHLDDTARANRIGPQRFYAMNSLRTAADALYYAAEMIADGRKLDDPEVALHRRVAEHHMGIVSAS</sequence>
<reference evidence="1 2" key="1">
    <citation type="submission" date="2016-10" db="EMBL/GenBank/DDBJ databases">
        <title>Rhodobacter sp. LPB0142, isolated from sea water.</title>
        <authorList>
            <person name="Kim E."/>
            <person name="Yi H."/>
        </authorList>
    </citation>
    <scope>NUCLEOTIDE SEQUENCE [LARGE SCALE GENOMIC DNA]</scope>
    <source>
        <strain evidence="1 2">LPB0142</strain>
    </source>
</reference>
<dbReference type="EMBL" id="CP017781">
    <property type="protein sequence ID" value="AOZ69949.1"/>
    <property type="molecule type" value="Genomic_DNA"/>
</dbReference>
<dbReference type="Proteomes" id="UP000176562">
    <property type="component" value="Chromosome"/>
</dbReference>
<gene>
    <name evidence="1" type="ORF">LPB142_11950</name>
</gene>
<accession>A0A1D9MDY5</accession>
<dbReference type="STRING" id="1850250.LPB142_11950"/>
<dbReference type="KEGG" id="rhp:LPB142_11950"/>
<organism evidence="1 2">
    <name type="scientific">Rhodobacter xanthinilyticus</name>
    <dbReference type="NCBI Taxonomy" id="1850250"/>
    <lineage>
        <taxon>Bacteria</taxon>
        <taxon>Pseudomonadati</taxon>
        <taxon>Pseudomonadota</taxon>
        <taxon>Alphaproteobacteria</taxon>
        <taxon>Rhodobacterales</taxon>
        <taxon>Rhodobacter group</taxon>
        <taxon>Rhodobacter</taxon>
    </lineage>
</organism>
<protein>
    <submittedName>
        <fullName evidence="1">Uncharacterized protein</fullName>
    </submittedName>
</protein>
<name>A0A1D9MDY5_9RHOB</name>
<proteinExistence type="predicted"/>
<evidence type="ECO:0000313" key="2">
    <source>
        <dbReference type="Proteomes" id="UP000176562"/>
    </source>
</evidence>
<dbReference type="RefSeq" id="WP_071166509.1">
    <property type="nucleotide sequence ID" value="NZ_CP017781.1"/>
</dbReference>
<dbReference type="AlphaFoldDB" id="A0A1D9MDY5"/>